<protein>
    <recommendedName>
        <fullName evidence="4">Filamentous hemagglutinin</fullName>
    </recommendedName>
</protein>
<proteinExistence type="predicted"/>
<dbReference type="EMBL" id="CP073249">
    <property type="protein sequence ID" value="QUF04829.1"/>
    <property type="molecule type" value="Genomic_DNA"/>
</dbReference>
<evidence type="ECO:0000313" key="2">
    <source>
        <dbReference type="EMBL" id="QUF04829.1"/>
    </source>
</evidence>
<evidence type="ECO:0008006" key="4">
    <source>
        <dbReference type="Google" id="ProtNLM"/>
    </source>
</evidence>
<feature type="region of interest" description="Disordered" evidence="1">
    <location>
        <begin position="27"/>
        <end position="130"/>
    </location>
</feature>
<evidence type="ECO:0000256" key="1">
    <source>
        <dbReference type="SAM" id="MobiDB-lite"/>
    </source>
</evidence>
<dbReference type="Proteomes" id="UP000677152">
    <property type="component" value="Chromosome"/>
</dbReference>
<feature type="compositionally biased region" description="Basic and acidic residues" evidence="1">
    <location>
        <begin position="105"/>
        <end position="117"/>
    </location>
</feature>
<evidence type="ECO:0000313" key="3">
    <source>
        <dbReference type="Proteomes" id="UP000677152"/>
    </source>
</evidence>
<dbReference type="AlphaFoldDB" id="A0AA45L782"/>
<feature type="region of interest" description="Disordered" evidence="1">
    <location>
        <begin position="1"/>
        <end position="20"/>
    </location>
</feature>
<accession>A0AA45L782</accession>
<reference evidence="2" key="1">
    <citation type="submission" date="2021-04" db="EMBL/GenBank/DDBJ databases">
        <title>Genomic sequence of Actinosynnema pretiosum subsp. pretiosum ATCC 31280 (C-14919).</title>
        <authorList>
            <person name="Bai L."/>
            <person name="Wang X."/>
            <person name="Xiao Y."/>
        </authorList>
    </citation>
    <scope>NUCLEOTIDE SEQUENCE</scope>
    <source>
        <strain evidence="2">ATCC 31280</strain>
    </source>
</reference>
<name>A0AA45L782_9PSEU</name>
<sequence length="174" mass="18618">MPKTKKPKPSPAGTVNASAGIFTPVVQKLRTGKRPAGGSSNNPVQALDVGSYESLKKREKVGDNLEHDHIPSSAALKKAEEKRLGRKLTPQEARDLHQRGSAIEVPKDVHAKSDTYRGRNTPTQIGSDAADLSAAAKRDYATTRANLLAKGYSAKDVDAALDALKAENRKKGIL</sequence>
<organism evidence="2 3">
    <name type="scientific">Actinosynnema pretiosum subsp. pretiosum</name>
    <dbReference type="NCBI Taxonomy" id="103721"/>
    <lineage>
        <taxon>Bacteria</taxon>
        <taxon>Bacillati</taxon>
        <taxon>Actinomycetota</taxon>
        <taxon>Actinomycetes</taxon>
        <taxon>Pseudonocardiales</taxon>
        <taxon>Pseudonocardiaceae</taxon>
        <taxon>Actinosynnema</taxon>
    </lineage>
</organism>
<gene>
    <name evidence="2" type="ORF">KCV87_01435</name>
</gene>
<feature type="compositionally biased region" description="Basic and acidic residues" evidence="1">
    <location>
        <begin position="54"/>
        <end position="70"/>
    </location>
</feature>